<protein>
    <submittedName>
        <fullName evidence="9">Arylsulfatase</fullName>
    </submittedName>
</protein>
<dbReference type="Gene3D" id="3.30.1120.10">
    <property type="match status" value="1"/>
</dbReference>
<dbReference type="PANTHER" id="PTHR42693">
    <property type="entry name" value="ARYLSULFATASE FAMILY MEMBER"/>
    <property type="match status" value="1"/>
</dbReference>
<evidence type="ECO:0000256" key="4">
    <source>
        <dbReference type="ARBA" id="ARBA00022729"/>
    </source>
</evidence>
<dbReference type="EMBL" id="NBWU01000001">
    <property type="protein sequence ID" value="PCE66439.1"/>
    <property type="molecule type" value="Genomic_DNA"/>
</dbReference>
<keyword evidence="3" id="KW-0479">Metal-binding</keyword>
<evidence type="ECO:0000256" key="5">
    <source>
        <dbReference type="ARBA" id="ARBA00022801"/>
    </source>
</evidence>
<dbReference type="Proteomes" id="UP000219559">
    <property type="component" value="Unassembled WGS sequence"/>
</dbReference>
<feature type="chain" id="PRO_5012788381" evidence="7">
    <location>
        <begin position="20"/>
        <end position="472"/>
    </location>
</feature>
<sequence>MLRRYSLVLAFLVTSFCMAQTSERPNVVVIVMDNLGWGEIGAYGGGILRGAPTPRLDAFAKEGMQLLNFNVEPQCTPSRSALMTARHPIRSGTTKVVWGLPYGMVGWEKTMAELFSEKGYATGMYGKWHLGDMKGRFPTDQGFDEWYGIANTTDESEYTSQIGFDPTVVTPPQIQQSTKGKTPTAVKEYNVKTRRTIDAELADKAIAFMEKSVKQDKPFFVYLPYTLAHLPTLPNPEFDGKSGNGGWADVLMEIDHRAGQIFDAIDNLKVRENTIVIWMSENGPEEASSWFGTAGYWRGHYFTALEGSLRTPFLIRWPNKIKAGVKTDAIVHITDVLPTLASAVGLDMPTDRKIDGVDQMPLFMGQTEDSAREGFPVYNGDEMFAYKWRNYKVHYYKHENMFDKPIKHNFPRVHNLLRDPKELFGIYGGHETGAENLTWVLPAVTKEVLKFKKTLQEEPPILLGTPEPYRPK</sequence>
<keyword evidence="5" id="KW-0378">Hydrolase</keyword>
<dbReference type="OrthoDB" id="9766107at2"/>
<keyword evidence="6" id="KW-0106">Calcium</keyword>
<feature type="signal peptide" evidence="7">
    <location>
        <begin position="1"/>
        <end position="19"/>
    </location>
</feature>
<organism evidence="9 10">
    <name type="scientific">Sediminicola luteus</name>
    <dbReference type="NCBI Taxonomy" id="319238"/>
    <lineage>
        <taxon>Bacteria</taxon>
        <taxon>Pseudomonadati</taxon>
        <taxon>Bacteroidota</taxon>
        <taxon>Flavobacteriia</taxon>
        <taxon>Flavobacteriales</taxon>
        <taxon>Flavobacteriaceae</taxon>
        <taxon>Sediminicola</taxon>
    </lineage>
</organism>
<evidence type="ECO:0000256" key="2">
    <source>
        <dbReference type="ARBA" id="ARBA00008779"/>
    </source>
</evidence>
<reference evidence="9 10" key="1">
    <citation type="submission" date="2017-04" db="EMBL/GenBank/DDBJ databases">
        <title>A new member of the family Flavobacteriaceae isolated from ascidians.</title>
        <authorList>
            <person name="Chen L."/>
        </authorList>
    </citation>
    <scope>NUCLEOTIDE SEQUENCE [LARGE SCALE GENOMIC DNA]</scope>
    <source>
        <strain evidence="9 10">HQA918</strain>
    </source>
</reference>
<evidence type="ECO:0000259" key="8">
    <source>
        <dbReference type="Pfam" id="PF00884"/>
    </source>
</evidence>
<evidence type="ECO:0000256" key="3">
    <source>
        <dbReference type="ARBA" id="ARBA00022723"/>
    </source>
</evidence>
<dbReference type="CDD" id="cd16142">
    <property type="entry name" value="ARS_like"/>
    <property type="match status" value="1"/>
</dbReference>
<evidence type="ECO:0000256" key="7">
    <source>
        <dbReference type="SAM" id="SignalP"/>
    </source>
</evidence>
<comment type="caution">
    <text evidence="9">The sequence shown here is derived from an EMBL/GenBank/DDBJ whole genome shotgun (WGS) entry which is preliminary data.</text>
</comment>
<keyword evidence="10" id="KW-1185">Reference proteome</keyword>
<proteinExistence type="inferred from homology"/>
<accession>A0A2A4GBV6</accession>
<dbReference type="RefSeq" id="WP_097441961.1">
    <property type="nucleotide sequence ID" value="NZ_NBWU01000001.1"/>
</dbReference>
<dbReference type="PANTHER" id="PTHR42693:SF42">
    <property type="entry name" value="ARYLSULFATASE G"/>
    <property type="match status" value="1"/>
</dbReference>
<evidence type="ECO:0000256" key="1">
    <source>
        <dbReference type="ARBA" id="ARBA00001913"/>
    </source>
</evidence>
<dbReference type="GO" id="GO:0046872">
    <property type="term" value="F:metal ion binding"/>
    <property type="evidence" value="ECO:0007669"/>
    <property type="project" value="UniProtKB-KW"/>
</dbReference>
<dbReference type="Pfam" id="PF00884">
    <property type="entry name" value="Sulfatase"/>
    <property type="match status" value="1"/>
</dbReference>
<name>A0A2A4GBV6_9FLAO</name>
<dbReference type="InterPro" id="IPR000917">
    <property type="entry name" value="Sulfatase_N"/>
</dbReference>
<evidence type="ECO:0000256" key="6">
    <source>
        <dbReference type="ARBA" id="ARBA00022837"/>
    </source>
</evidence>
<dbReference type="InterPro" id="IPR017850">
    <property type="entry name" value="Alkaline_phosphatase_core_sf"/>
</dbReference>
<evidence type="ECO:0000313" key="10">
    <source>
        <dbReference type="Proteomes" id="UP000219559"/>
    </source>
</evidence>
<dbReference type="SUPFAM" id="SSF53649">
    <property type="entry name" value="Alkaline phosphatase-like"/>
    <property type="match status" value="1"/>
</dbReference>
<gene>
    <name evidence="9" type="ORF">B7P33_03850</name>
</gene>
<feature type="domain" description="Sulfatase N-terminal" evidence="8">
    <location>
        <begin position="25"/>
        <end position="345"/>
    </location>
</feature>
<dbReference type="AlphaFoldDB" id="A0A2A4GBV6"/>
<dbReference type="InterPro" id="IPR050738">
    <property type="entry name" value="Sulfatase"/>
</dbReference>
<evidence type="ECO:0000313" key="9">
    <source>
        <dbReference type="EMBL" id="PCE66439.1"/>
    </source>
</evidence>
<dbReference type="Gene3D" id="3.40.720.10">
    <property type="entry name" value="Alkaline Phosphatase, subunit A"/>
    <property type="match status" value="1"/>
</dbReference>
<keyword evidence="4 7" id="KW-0732">Signal</keyword>
<comment type="cofactor">
    <cofactor evidence="1">
        <name>Ca(2+)</name>
        <dbReference type="ChEBI" id="CHEBI:29108"/>
    </cofactor>
</comment>
<comment type="similarity">
    <text evidence="2">Belongs to the sulfatase family.</text>
</comment>
<dbReference type="GO" id="GO:0004065">
    <property type="term" value="F:arylsulfatase activity"/>
    <property type="evidence" value="ECO:0007669"/>
    <property type="project" value="TreeGrafter"/>
</dbReference>